<dbReference type="PANTHER" id="PTHR23347:SF5">
    <property type="entry name" value="HARMONIN-BINDING PROTEIN USHBP1"/>
    <property type="match status" value="1"/>
</dbReference>
<keyword evidence="4" id="KW-1185">Reference proteome</keyword>
<dbReference type="Pfam" id="PF10506">
    <property type="entry name" value="USHBP1_PDZ-bd"/>
    <property type="match status" value="1"/>
</dbReference>
<evidence type="ECO:0000313" key="5">
    <source>
        <dbReference type="RefSeq" id="XP_033812576.1"/>
    </source>
</evidence>
<evidence type="ECO:0000259" key="3">
    <source>
        <dbReference type="Pfam" id="PF10506"/>
    </source>
</evidence>
<evidence type="ECO:0000256" key="2">
    <source>
        <dbReference type="SAM" id="MobiDB-lite"/>
    </source>
</evidence>
<feature type="coiled-coil region" evidence="1">
    <location>
        <begin position="674"/>
        <end position="719"/>
    </location>
</feature>
<dbReference type="OrthoDB" id="6256369at2759"/>
<feature type="coiled-coil region" evidence="1">
    <location>
        <begin position="197"/>
        <end position="224"/>
    </location>
</feature>
<proteinExistence type="predicted"/>
<reference evidence="5 6" key="1">
    <citation type="submission" date="2025-04" db="UniProtKB">
        <authorList>
            <consortium name="RefSeq"/>
        </authorList>
    </citation>
    <scope>IDENTIFICATION</scope>
</reference>
<dbReference type="PANTHER" id="PTHR23347">
    <property type="entry name" value="COLORECTAL MUTANT CANCER PROTEIN MCC PROTEIN -RELATED"/>
    <property type="match status" value="1"/>
</dbReference>
<dbReference type="RefSeq" id="XP_033812576.1">
    <property type="nucleotide sequence ID" value="XM_033956685.1"/>
</dbReference>
<keyword evidence="1" id="KW-0175">Coiled coil</keyword>
<evidence type="ECO:0000313" key="6">
    <source>
        <dbReference type="RefSeq" id="XP_033812577.1"/>
    </source>
</evidence>
<name>A0A6P8S7G3_GEOSA</name>
<feature type="compositionally biased region" description="Low complexity" evidence="2">
    <location>
        <begin position="590"/>
        <end position="604"/>
    </location>
</feature>
<evidence type="ECO:0000313" key="4">
    <source>
        <dbReference type="Proteomes" id="UP000515159"/>
    </source>
</evidence>
<organism evidence="4 5">
    <name type="scientific">Geotrypetes seraphini</name>
    <name type="common">Gaboon caecilian</name>
    <name type="synonym">Caecilia seraphini</name>
    <dbReference type="NCBI Taxonomy" id="260995"/>
    <lineage>
        <taxon>Eukaryota</taxon>
        <taxon>Metazoa</taxon>
        <taxon>Chordata</taxon>
        <taxon>Craniata</taxon>
        <taxon>Vertebrata</taxon>
        <taxon>Euteleostomi</taxon>
        <taxon>Amphibia</taxon>
        <taxon>Gymnophiona</taxon>
        <taxon>Geotrypetes</taxon>
    </lineage>
</organism>
<feature type="coiled-coil region" evidence="1">
    <location>
        <begin position="522"/>
        <end position="556"/>
    </location>
</feature>
<gene>
    <name evidence="5 6" type="primary">LOC117365820</name>
</gene>
<feature type="domain" description="Harmonin-binding protein USHBP1 PDZ-binding" evidence="3">
    <location>
        <begin position="312"/>
        <end position="375"/>
    </location>
</feature>
<dbReference type="KEGG" id="gsh:117365820"/>
<dbReference type="InterPro" id="IPR040171">
    <property type="entry name" value="USBP1-like"/>
</dbReference>
<dbReference type="InterPro" id="IPR019536">
    <property type="entry name" value="USHBP1_PDZ-bd"/>
</dbReference>
<feature type="region of interest" description="Disordered" evidence="2">
    <location>
        <begin position="587"/>
        <end position="614"/>
    </location>
</feature>
<evidence type="ECO:0000256" key="1">
    <source>
        <dbReference type="SAM" id="Coils"/>
    </source>
</evidence>
<dbReference type="GeneID" id="117365820"/>
<dbReference type="Proteomes" id="UP000515159">
    <property type="component" value="Chromosome 8"/>
</dbReference>
<dbReference type="RefSeq" id="XP_033812577.1">
    <property type="nucleotide sequence ID" value="XM_033956686.1"/>
</dbReference>
<protein>
    <submittedName>
        <fullName evidence="5 6">Colorectal mutant cancer protein-like isoform X1</fullName>
    </submittedName>
</protein>
<dbReference type="AlphaFoldDB" id="A0A6P8S7G3"/>
<accession>A0A6P8S7G3</accession>
<sequence length="730" mass="82472">MDSLEPSTMEPGALTSDLEAADGLVILRYEEYITKLLVTIAELNNKIECLQQQTGSREDDEYADQCSQYTASLPRYVWKPPSYSDFETSSFPEPYAGEDESSDLFLELQKVVASLERMVYSRRNLTTSPINSITAMGDGDLSLAREEWALTTKVLEEIEQGLGITTVEGSQYEQEISSFRDRNTALRVVLGDKELELDRSKVTMKAFQEERDKLQRKVHELQTCLQKMEAPLSPTTRYSELLSTGRTNSLAHEEELWAVQDAFRNPVMLAKNLVHCLQTILGAQHLYQLLSLQPQPIASHGSIRNLEEETQRLRGDLDKLWILNDLLAETLEECKNHSEKLSMVLGKQESKSTMLRLALQCSERCMEVYEALLAQAEWKQELLQQQVTGRNISCPGGSQRWPRAPRDLDSAVKLMILEAKKVLNKGDPKEAEKANAEANFPYSWSLVVLSSKDKVLLKDYVQKLKEDQTSVIVTLASLREDGVCYCTQVAHLNDVIRSKVDDAIEAVLDILPGMAEKPQLDRIQLQQDLTATREEISELKTRLHIAEKVKRILELQTLAHGAQEGACLLLTEHLQWELDEWTGKQPLNVSSGSSTGDSCSMGTDSEGETSFTRAEGNPSVIQELIQSLARSSELKDHIRVLLTALEKSVKDSNSQKLQSVQITMDIFRAHSDLIFAYKNSKKKYKDQLEKLQLQMASMSEQHKEEIHCLKETIQRLEECQEAKTSGETLL</sequence>